<gene>
    <name evidence="3" type="ORF">NU09_0908</name>
</gene>
<dbReference type="SMART" id="SM00342">
    <property type="entry name" value="HTH_ARAC"/>
    <property type="match status" value="1"/>
</dbReference>
<dbReference type="Proteomes" id="UP000289775">
    <property type="component" value="Unassembled WGS sequence"/>
</dbReference>
<dbReference type="InterPro" id="IPR019734">
    <property type="entry name" value="TPR_rpt"/>
</dbReference>
<dbReference type="RefSeq" id="WP_129750072.1">
    <property type="nucleotide sequence ID" value="NZ_JUIW01000003.1"/>
</dbReference>
<evidence type="ECO:0000256" key="1">
    <source>
        <dbReference type="SAM" id="Phobius"/>
    </source>
</evidence>
<keyword evidence="1" id="KW-0812">Transmembrane</keyword>
<dbReference type="AlphaFoldDB" id="A0A444WEL8"/>
<protein>
    <submittedName>
        <fullName evidence="3">TPR repeat-containing protein</fullName>
    </submittedName>
</protein>
<dbReference type="GO" id="GO:0003700">
    <property type="term" value="F:DNA-binding transcription factor activity"/>
    <property type="evidence" value="ECO:0007669"/>
    <property type="project" value="InterPro"/>
</dbReference>
<keyword evidence="1" id="KW-0472">Membrane</keyword>
<comment type="caution">
    <text evidence="3">The sequence shown here is derived from an EMBL/GenBank/DDBJ whole genome shotgun (WGS) entry which is preliminary data.</text>
</comment>
<dbReference type="Gene3D" id="1.10.10.60">
    <property type="entry name" value="Homeodomain-like"/>
    <property type="match status" value="1"/>
</dbReference>
<proteinExistence type="predicted"/>
<dbReference type="Pfam" id="PF12833">
    <property type="entry name" value="HTH_18"/>
    <property type="match status" value="1"/>
</dbReference>
<dbReference type="InterPro" id="IPR018060">
    <property type="entry name" value="HTH_AraC"/>
</dbReference>
<dbReference type="PROSITE" id="PS01124">
    <property type="entry name" value="HTH_ARAC_FAMILY_2"/>
    <property type="match status" value="1"/>
</dbReference>
<feature type="transmembrane region" description="Helical" evidence="1">
    <location>
        <begin position="378"/>
        <end position="399"/>
    </location>
</feature>
<keyword evidence="1" id="KW-1133">Transmembrane helix</keyword>
<dbReference type="GO" id="GO:0043565">
    <property type="term" value="F:sequence-specific DNA binding"/>
    <property type="evidence" value="ECO:0007669"/>
    <property type="project" value="InterPro"/>
</dbReference>
<feature type="domain" description="HTH araC/xylS-type" evidence="2">
    <location>
        <begin position="440"/>
        <end position="548"/>
    </location>
</feature>
<evidence type="ECO:0000259" key="2">
    <source>
        <dbReference type="PROSITE" id="PS01124"/>
    </source>
</evidence>
<dbReference type="SMART" id="SM00028">
    <property type="entry name" value="TPR"/>
    <property type="match status" value="4"/>
</dbReference>
<reference evidence="3 4" key="1">
    <citation type="submission" date="2014-12" db="EMBL/GenBank/DDBJ databases">
        <title>Genome sequence of Flavobacterium beibuense RSKm HC5.</title>
        <authorList>
            <person name="Kim J.F."/>
            <person name="Song J.Y."/>
            <person name="Kwak M.-J."/>
            <person name="Lee S.-W."/>
        </authorList>
    </citation>
    <scope>NUCLEOTIDE SEQUENCE [LARGE SCALE GENOMIC DNA]</scope>
    <source>
        <strain evidence="3 4">RSKm HC5</strain>
    </source>
</reference>
<dbReference type="Gene3D" id="1.25.40.10">
    <property type="entry name" value="Tetratricopeptide repeat domain"/>
    <property type="match status" value="2"/>
</dbReference>
<dbReference type="OrthoDB" id="5295174at2"/>
<organism evidence="3 4">
    <name type="scientific">Flavobacterium beibuense</name>
    <dbReference type="NCBI Taxonomy" id="657326"/>
    <lineage>
        <taxon>Bacteria</taxon>
        <taxon>Pseudomonadati</taxon>
        <taxon>Bacteroidota</taxon>
        <taxon>Flavobacteriia</taxon>
        <taxon>Flavobacteriales</taxon>
        <taxon>Flavobacteriaceae</taxon>
        <taxon>Flavobacterium</taxon>
    </lineage>
</organism>
<sequence>MIQRTLVFITILFLCSEVLCQEKAVDSLCSHSFDQLYSHIEKYSGQKEVWPYLQAYLIKAKKSIEWDETVNAYHYILSELPDDQRMVYADSMIYAAEKSESNKVIGSAYLTKGILFYNRKNHTQALDNYVIANRYLSRVNDDYLKYKLKYNIGLIKYYLGFYNEAVSLFRECVNYFEQEDRRAYLNALHCLALSYNRLGKITESVTINDKAFQEARSLKRIKIMPYILQLKGVNLFYVSDYKDAIAAIKGVLPQIKKDGDFGNEAVGLFYIGRSYWELGEKQQAVSYFKNVDRIFLEKNYIRPDLRQNYELLIDYYKQQENLKMQLYYINRLLKVDKLMARDYRYLSAKIHKEYDTTRLIEAKNSIQKELEREKNNRIILVVVIVVLMICLGNFTYFHLNTNKRWKKNFEELMANKDKPRSALVKTSATKNLDINPEVVGQILRKLELFEKRRCFLKKDINASMLASGFQTNYKYLTKVIHFHREKNFTAYLNDLRVDYIITQLQSDAKLRLYTNSALADEAGFSTTQHFTKAFQKKAGMSPTFFINELNKSL</sequence>
<accession>A0A444WEL8</accession>
<keyword evidence="4" id="KW-1185">Reference proteome</keyword>
<evidence type="ECO:0000313" key="3">
    <source>
        <dbReference type="EMBL" id="RYJ44298.1"/>
    </source>
</evidence>
<dbReference type="SUPFAM" id="SSF48452">
    <property type="entry name" value="TPR-like"/>
    <property type="match status" value="1"/>
</dbReference>
<dbReference type="InterPro" id="IPR011990">
    <property type="entry name" value="TPR-like_helical_dom_sf"/>
</dbReference>
<name>A0A444WEL8_9FLAO</name>
<dbReference type="EMBL" id="JUIW01000003">
    <property type="protein sequence ID" value="RYJ44298.1"/>
    <property type="molecule type" value="Genomic_DNA"/>
</dbReference>
<dbReference type="Pfam" id="PF13174">
    <property type="entry name" value="TPR_6"/>
    <property type="match status" value="1"/>
</dbReference>
<evidence type="ECO:0000313" key="4">
    <source>
        <dbReference type="Proteomes" id="UP000289775"/>
    </source>
</evidence>